<dbReference type="InterPro" id="IPR006580">
    <property type="entry name" value="Znf_TTF"/>
</dbReference>
<proteinExistence type="predicted"/>
<reference evidence="3" key="2">
    <citation type="submission" date="2025-08" db="UniProtKB">
        <authorList>
            <consortium name="RefSeq"/>
        </authorList>
    </citation>
    <scope>IDENTIFICATION</scope>
</reference>
<organism evidence="2 3">
    <name type="scientific">Hydra vulgaris</name>
    <name type="common">Hydra</name>
    <name type="synonym">Hydra attenuata</name>
    <dbReference type="NCBI Taxonomy" id="6087"/>
    <lineage>
        <taxon>Eukaryota</taxon>
        <taxon>Metazoa</taxon>
        <taxon>Cnidaria</taxon>
        <taxon>Hydrozoa</taxon>
        <taxon>Hydroidolina</taxon>
        <taxon>Anthoathecata</taxon>
        <taxon>Aplanulata</taxon>
        <taxon>Hydridae</taxon>
        <taxon>Hydra</taxon>
    </lineage>
</organism>
<dbReference type="RefSeq" id="XP_065643008.1">
    <property type="nucleotide sequence ID" value="XM_065786936.1"/>
</dbReference>
<dbReference type="Proteomes" id="UP001652625">
    <property type="component" value="Chromosome 01"/>
</dbReference>
<name>A0ABM4B2I5_HYDVU</name>
<reference evidence="2" key="1">
    <citation type="submission" date="2025-05" db="UniProtKB">
        <authorList>
            <consortium name="RefSeq"/>
        </authorList>
    </citation>
    <scope>NUCLEOTIDE SEQUENCE [LARGE SCALE GENOMIC DNA]</scope>
</reference>
<accession>A0ABM4B2I5</accession>
<gene>
    <name evidence="3" type="primary">LOC136074601</name>
</gene>
<feature type="domain" description="TTF-type" evidence="1">
    <location>
        <begin position="165"/>
        <end position="238"/>
    </location>
</feature>
<dbReference type="SMART" id="SM00597">
    <property type="entry name" value="ZnF_TTF"/>
    <property type="match status" value="1"/>
</dbReference>
<sequence length="238" mass="27140">MVLCKKIIQKRLYLSIYKNTERAKKHRQAFRGEKKESFDESIEKEHNPYQTAFLKAVFLRKRVDATDIITHNSPPSLSTSQVGIDHKEEAAKIAFELEHTEKYEDRADTGAGTIPNDGGRFGDITDHVRNMCISLGTIHFRNLAGSYSETKREYSGVNRFLNPSVFKRVLPNGNVVDRDWLVYSPAKTCVFCFPCILFSSARSQLSGSGFKDWKNMTQYLKSHEISAKHIQSVLTLSQ</sequence>
<evidence type="ECO:0000259" key="1">
    <source>
        <dbReference type="SMART" id="SM00597"/>
    </source>
</evidence>
<evidence type="ECO:0000313" key="3">
    <source>
        <dbReference type="RefSeq" id="XP_065643008.1"/>
    </source>
</evidence>
<protein>
    <submittedName>
        <fullName evidence="3">Uncharacterized protein LOC136074601</fullName>
    </submittedName>
</protein>
<keyword evidence="2" id="KW-1185">Reference proteome</keyword>
<evidence type="ECO:0000313" key="2">
    <source>
        <dbReference type="Proteomes" id="UP001652625"/>
    </source>
</evidence>
<dbReference type="GeneID" id="136074601"/>